<evidence type="ECO:0000256" key="1">
    <source>
        <dbReference type="SAM" id="Coils"/>
    </source>
</evidence>
<feature type="coiled-coil region" evidence="1">
    <location>
        <begin position="132"/>
        <end position="159"/>
    </location>
</feature>
<dbReference type="RefSeq" id="WP_152157818.1">
    <property type="nucleotide sequence ID" value="NZ_WEHX01000012.1"/>
</dbReference>
<dbReference type="OrthoDB" id="625722at2"/>
<name>A0A6I1EMM5_9BURK</name>
<comment type="caution">
    <text evidence="2">The sequence shown here is derived from an EMBL/GenBank/DDBJ whole genome shotgun (WGS) entry which is preliminary data.</text>
</comment>
<dbReference type="AlphaFoldDB" id="A0A6I1EMM5"/>
<accession>A0A6I1EMM5</accession>
<gene>
    <name evidence="2" type="ORF">GBM95_03515</name>
</gene>
<protein>
    <recommendedName>
        <fullName evidence="4">DNA polymerase Y family protein</fullName>
    </recommendedName>
</protein>
<organism evidence="2 3">
    <name type="scientific">Sutterella seckii</name>
    <dbReference type="NCBI Taxonomy" id="1944635"/>
    <lineage>
        <taxon>Bacteria</taxon>
        <taxon>Pseudomonadati</taxon>
        <taxon>Pseudomonadota</taxon>
        <taxon>Betaproteobacteria</taxon>
        <taxon>Burkholderiales</taxon>
        <taxon>Sutterellaceae</taxon>
        <taxon>Sutterella</taxon>
    </lineage>
</organism>
<dbReference type="EMBL" id="WEHX01000012">
    <property type="protein sequence ID" value="KAB7662005.1"/>
    <property type="molecule type" value="Genomic_DNA"/>
</dbReference>
<evidence type="ECO:0000313" key="3">
    <source>
        <dbReference type="Proteomes" id="UP000430564"/>
    </source>
</evidence>
<proteinExistence type="predicted"/>
<evidence type="ECO:0000313" key="2">
    <source>
        <dbReference type="EMBL" id="KAB7662005.1"/>
    </source>
</evidence>
<dbReference type="Proteomes" id="UP000430564">
    <property type="component" value="Unassembled WGS sequence"/>
</dbReference>
<evidence type="ECO:0008006" key="4">
    <source>
        <dbReference type="Google" id="ProtNLM"/>
    </source>
</evidence>
<sequence length="409" mass="45363">MSPDFTILFFPQLLLALNPKRHSARSSDPAALAVEGRIEARNAAADAHGIRRGMTEKEALLRLPGLSLEHARATAAAELTTLMLLLAQRYSREARLIRSPGSGAAALLLLCGCEEGERAHARFEALGFDNFAASASTLMEALQKAVRSAEDEAEAFNAEGLVKHARAFGASVRNLPEMNEALALRATLDPDAKPLQAERMAAAIASWAAAEAFNQLTLETSLRDEAGRPVRRFWEHSRVFTFEEEDAEKRTRELAHFLLEAASATLLGSLSLKVRGEKRIREASSLVRQLEERFGSRRVFQLERTGRMLPETLQRHVPAETLRPRAHQRPPVRSEAGGLPFPTEVFAEPRELPLGSGLQPVLEGPLELEAEDRAINGRTYYSARSVRGERLWLYREDASGRWFLQGRFA</sequence>
<reference evidence="2 3" key="1">
    <citation type="submission" date="2019-10" db="EMBL/GenBank/DDBJ databases">
        <title>Genome diversity of Sutterella seckii.</title>
        <authorList>
            <person name="Chaplin A.V."/>
            <person name="Sokolova S.R."/>
            <person name="Mosin K.A."/>
            <person name="Ivanova E.L."/>
            <person name="Kochetkova T.O."/>
            <person name="Goltsov A.Y."/>
            <person name="Trofimov D.Y."/>
            <person name="Efimov B.A."/>
        </authorList>
    </citation>
    <scope>NUCLEOTIDE SEQUENCE [LARGE SCALE GENOMIC DNA]</scope>
    <source>
        <strain evidence="2 3">ASD393</strain>
    </source>
</reference>
<keyword evidence="1" id="KW-0175">Coiled coil</keyword>